<protein>
    <recommendedName>
        <fullName evidence="1">Excalibur calcium-binding domain-containing protein</fullName>
    </recommendedName>
</protein>
<dbReference type="Pfam" id="PF05901">
    <property type="entry name" value="Excalibur"/>
    <property type="match status" value="1"/>
</dbReference>
<dbReference type="AlphaFoldDB" id="A0A4Y6Q2T8"/>
<feature type="domain" description="Excalibur calcium-binding" evidence="1">
    <location>
        <begin position="15"/>
        <end position="35"/>
    </location>
</feature>
<evidence type="ECO:0000313" key="2">
    <source>
        <dbReference type="EMBL" id="QDG54901.1"/>
    </source>
</evidence>
<gene>
    <name evidence="2" type="ORF">FIV42_15640</name>
</gene>
<accession>A0A5B8YDP3</accession>
<dbReference type="InterPro" id="IPR008613">
    <property type="entry name" value="Excalibur_Ca-bd_domain"/>
</dbReference>
<sequence length="39" mass="4286">MATRYSSGRFGFPSFDACGTDVHRLDGDNDEIPCESLCD</sequence>
<evidence type="ECO:0000259" key="1">
    <source>
        <dbReference type="Pfam" id="PF05901"/>
    </source>
</evidence>
<dbReference type="EMBL" id="CP041186">
    <property type="protein sequence ID" value="QDG54901.1"/>
    <property type="molecule type" value="Genomic_DNA"/>
</dbReference>
<dbReference type="Proteomes" id="UP000315995">
    <property type="component" value="Chromosome"/>
</dbReference>
<name>A0A4Y6Q2T8_PERCE</name>
<keyword evidence="3" id="KW-1185">Reference proteome</keyword>
<organism evidence="2 3">
    <name type="scientific">Persicimonas caeni</name>
    <dbReference type="NCBI Taxonomy" id="2292766"/>
    <lineage>
        <taxon>Bacteria</taxon>
        <taxon>Deltaproteobacteria</taxon>
        <taxon>Bradymonadales</taxon>
        <taxon>Bradymonadaceae</taxon>
        <taxon>Persicimonas</taxon>
    </lineage>
</organism>
<reference evidence="2 3" key="1">
    <citation type="submission" date="2019-06" db="EMBL/GenBank/DDBJ databases">
        <title>Persicimonas caeni gen. nov., sp. nov., a predatory bacterium isolated from solar saltern.</title>
        <authorList>
            <person name="Wang S."/>
        </authorList>
    </citation>
    <scope>NUCLEOTIDE SEQUENCE [LARGE SCALE GENOMIC DNA]</scope>
    <source>
        <strain evidence="2 3">YN101</strain>
    </source>
</reference>
<evidence type="ECO:0000313" key="3">
    <source>
        <dbReference type="Proteomes" id="UP000315995"/>
    </source>
</evidence>
<accession>A0A4Y6Q2T8</accession>
<proteinExistence type="predicted"/>